<sequence length="193" mass="23334">MMKITMLMKFFQSYLFIYLLMMCLMLLLISSNIKNIHPLILGLMMFIYSILISLNLNIFNKSNVYSMIMFLIIIGGFLIMFLYFNSFAINNKMIFNLNMFNKFIFMLMMMMICMILMLFKNNIFNMILFLNNKNLEMKTLMYSNIKMNNYNINMLYLKYNKLILFSLIYLLYSLIIIMKIIFLINPKFLRQLI</sequence>
<feature type="transmembrane region" description="Helical" evidence="1">
    <location>
        <begin position="64"/>
        <end position="84"/>
    </location>
</feature>
<feature type="transmembrane region" description="Helical" evidence="1">
    <location>
        <begin position="162"/>
        <end position="184"/>
    </location>
</feature>
<gene>
    <name evidence="2" type="primary">nad6</name>
</gene>
<name>A0A3Q8UAE4_9HYME</name>
<organism evidence="2">
    <name type="scientific">Synergus sp. ZJUH_2016033</name>
    <dbReference type="NCBI Taxonomy" id="2491171"/>
    <lineage>
        <taxon>Eukaryota</taxon>
        <taxon>Metazoa</taxon>
        <taxon>Ecdysozoa</taxon>
        <taxon>Arthropoda</taxon>
        <taxon>Hexapoda</taxon>
        <taxon>Insecta</taxon>
        <taxon>Pterygota</taxon>
        <taxon>Neoptera</taxon>
        <taxon>Endopterygota</taxon>
        <taxon>Hymenoptera</taxon>
        <taxon>Apocrita</taxon>
        <taxon>Proctotrupomorpha</taxon>
        <taxon>Cynipoidea</taxon>
        <taxon>Cynipidae</taxon>
        <taxon>Cynipinae</taxon>
        <taxon>Synergini</taxon>
        <taxon>Synergus</taxon>
    </lineage>
</organism>
<evidence type="ECO:0000256" key="1">
    <source>
        <dbReference type="SAM" id="Phobius"/>
    </source>
</evidence>
<evidence type="ECO:0000313" key="2">
    <source>
        <dbReference type="EMBL" id="AZL93488.1"/>
    </source>
</evidence>
<dbReference type="EMBL" id="MG923514">
    <property type="protein sequence ID" value="AZL93488.1"/>
    <property type="molecule type" value="Genomic_DNA"/>
</dbReference>
<proteinExistence type="predicted"/>
<protein>
    <submittedName>
        <fullName evidence="2">NADH dehydrogenase subunit 6</fullName>
    </submittedName>
</protein>
<feature type="transmembrane region" description="Helical" evidence="1">
    <location>
        <begin position="12"/>
        <end position="30"/>
    </location>
</feature>
<accession>A0A3Q8UAE4</accession>
<dbReference type="AlphaFoldDB" id="A0A3Q8UAE4"/>
<keyword evidence="1" id="KW-0472">Membrane</keyword>
<geneLocation type="mitochondrion" evidence="2"/>
<keyword evidence="1" id="KW-1133">Transmembrane helix</keyword>
<feature type="transmembrane region" description="Helical" evidence="1">
    <location>
        <begin position="104"/>
        <end position="130"/>
    </location>
</feature>
<reference evidence="2" key="1">
    <citation type="journal article" date="2018" name="Mol. Phylogenet. Evol.">
        <title>Mitochondrial phylogenomics of the Hymenoptera.</title>
        <authorList>
            <person name="Tang P."/>
            <person name="Zhu J.C."/>
            <person name="Zheng B.Y."/>
            <person name="Wei S.J."/>
            <person name="Sharkey M."/>
            <person name="Chen X.X."/>
            <person name="Vogler A.P."/>
        </authorList>
    </citation>
    <scope>NUCLEOTIDE SEQUENCE</scope>
</reference>
<keyword evidence="1" id="KW-0812">Transmembrane</keyword>
<keyword evidence="2" id="KW-0496">Mitochondrion</keyword>
<feature type="transmembrane region" description="Helical" evidence="1">
    <location>
        <begin position="36"/>
        <end position="57"/>
    </location>
</feature>